<dbReference type="GO" id="GO:0008478">
    <property type="term" value="F:pyridoxal kinase activity"/>
    <property type="evidence" value="ECO:0007669"/>
    <property type="project" value="UniProtKB-EC"/>
</dbReference>
<evidence type="ECO:0000256" key="4">
    <source>
        <dbReference type="ARBA" id="ARBA00022741"/>
    </source>
</evidence>
<dbReference type="AlphaFoldDB" id="A0A0D0C3T4"/>
<evidence type="ECO:0000256" key="1">
    <source>
        <dbReference type="ARBA" id="ARBA00008805"/>
    </source>
</evidence>
<feature type="compositionally biased region" description="Basic and acidic residues" evidence="7">
    <location>
        <begin position="330"/>
        <end position="343"/>
    </location>
</feature>
<dbReference type="InterPro" id="IPR029056">
    <property type="entry name" value="Ribokinase-like"/>
</dbReference>
<dbReference type="NCBIfam" id="TIGR00687">
    <property type="entry name" value="pyridox_kin"/>
    <property type="match status" value="1"/>
</dbReference>
<feature type="region of interest" description="Disordered" evidence="7">
    <location>
        <begin position="322"/>
        <end position="343"/>
    </location>
</feature>
<keyword evidence="3" id="KW-0808">Transferase</keyword>
<evidence type="ECO:0000256" key="7">
    <source>
        <dbReference type="SAM" id="MobiDB-lite"/>
    </source>
</evidence>
<name>A0A0D0C3T4_9AGAR</name>
<proteinExistence type="inferred from homology"/>
<dbReference type="HOGENOM" id="CLU_046496_1_0_1"/>
<evidence type="ECO:0000256" key="5">
    <source>
        <dbReference type="ARBA" id="ARBA00022777"/>
    </source>
</evidence>
<dbReference type="InterPro" id="IPR013749">
    <property type="entry name" value="PM/HMP-P_kinase-1"/>
</dbReference>
<dbReference type="Gene3D" id="3.40.1190.20">
    <property type="match status" value="1"/>
</dbReference>
<dbReference type="GO" id="GO:0009443">
    <property type="term" value="P:pyridoxal 5'-phosphate salvage"/>
    <property type="evidence" value="ECO:0007669"/>
    <property type="project" value="InterPro"/>
</dbReference>
<gene>
    <name evidence="9" type="ORF">GYMLUDRAFT_46650</name>
</gene>
<feature type="region of interest" description="Disordered" evidence="7">
    <location>
        <begin position="266"/>
        <end position="300"/>
    </location>
</feature>
<keyword evidence="10" id="KW-1185">Reference proteome</keyword>
<dbReference type="PANTHER" id="PTHR10534:SF2">
    <property type="entry name" value="PYRIDOXAL KINASE"/>
    <property type="match status" value="1"/>
</dbReference>
<keyword evidence="4" id="KW-0547">Nucleotide-binding</keyword>
<feature type="compositionally biased region" description="Basic and acidic residues" evidence="7">
    <location>
        <begin position="369"/>
        <end position="379"/>
    </location>
</feature>
<feature type="compositionally biased region" description="Pro residues" evidence="7">
    <location>
        <begin position="272"/>
        <end position="290"/>
    </location>
</feature>
<dbReference type="PANTHER" id="PTHR10534">
    <property type="entry name" value="PYRIDOXAL KINASE"/>
    <property type="match status" value="1"/>
</dbReference>
<sequence length="405" mass="44839">MSQRRVLSIQSHVAFGYVGGKAAAFPLQCLGYDVDLVNTVNFSNHSGYGRLGGRKTSTEELESIFQAMESNELLDPSRLLTGYIPNADALNAIKKLAEKLRKQNPNLIYLLDPVMGDAGKLYVSADVIPVYQSMLPLSTVITPNWFEVETLTSTQLTSLPSLRHALTILHTQYHVPHIAISSIPLKPWLAQSLPASIRPPEASESAHLLCITSSLIHSKSDSDDRHENGSSELSLVHAQCVPLIAGYFSGVGDLFSALVLAHYHPSQSFPSPSSPSPSPTPYENPNPTPHSEPTHSYKDTTPLTTAVSLSLSKTHQVLLRTFSHSESLPESERLGTDDEKDGNEPIRKVRRMKGRELRLVQSIDVIRGEPKRQKLGHDGDENEEEEGVVQMRELVRWDEFWSQKP</sequence>
<dbReference type="EMBL" id="KN834793">
    <property type="protein sequence ID" value="KIK57034.1"/>
    <property type="molecule type" value="Genomic_DNA"/>
</dbReference>
<dbReference type="GO" id="GO:0005829">
    <property type="term" value="C:cytosol"/>
    <property type="evidence" value="ECO:0007669"/>
    <property type="project" value="TreeGrafter"/>
</dbReference>
<dbReference type="InterPro" id="IPR004625">
    <property type="entry name" value="PyrdxlKinase"/>
</dbReference>
<keyword evidence="5" id="KW-0418">Kinase</keyword>
<evidence type="ECO:0000259" key="8">
    <source>
        <dbReference type="Pfam" id="PF08543"/>
    </source>
</evidence>
<dbReference type="OrthoDB" id="2104723at2759"/>
<organism evidence="9 10">
    <name type="scientific">Collybiopsis luxurians FD-317 M1</name>
    <dbReference type="NCBI Taxonomy" id="944289"/>
    <lineage>
        <taxon>Eukaryota</taxon>
        <taxon>Fungi</taxon>
        <taxon>Dikarya</taxon>
        <taxon>Basidiomycota</taxon>
        <taxon>Agaricomycotina</taxon>
        <taxon>Agaricomycetes</taxon>
        <taxon>Agaricomycetidae</taxon>
        <taxon>Agaricales</taxon>
        <taxon>Marasmiineae</taxon>
        <taxon>Omphalotaceae</taxon>
        <taxon>Collybiopsis</taxon>
        <taxon>Collybiopsis luxurians</taxon>
    </lineage>
</organism>
<dbReference type="CDD" id="cd01173">
    <property type="entry name" value="pyridoxal_pyridoxamine_kinase"/>
    <property type="match status" value="1"/>
</dbReference>
<reference evidence="9 10" key="1">
    <citation type="submission" date="2014-04" db="EMBL/GenBank/DDBJ databases">
        <title>Evolutionary Origins and Diversification of the Mycorrhizal Mutualists.</title>
        <authorList>
            <consortium name="DOE Joint Genome Institute"/>
            <consortium name="Mycorrhizal Genomics Consortium"/>
            <person name="Kohler A."/>
            <person name="Kuo A."/>
            <person name="Nagy L.G."/>
            <person name="Floudas D."/>
            <person name="Copeland A."/>
            <person name="Barry K.W."/>
            <person name="Cichocki N."/>
            <person name="Veneault-Fourrey C."/>
            <person name="LaButti K."/>
            <person name="Lindquist E.A."/>
            <person name="Lipzen A."/>
            <person name="Lundell T."/>
            <person name="Morin E."/>
            <person name="Murat C."/>
            <person name="Riley R."/>
            <person name="Ohm R."/>
            <person name="Sun H."/>
            <person name="Tunlid A."/>
            <person name="Henrissat B."/>
            <person name="Grigoriev I.V."/>
            <person name="Hibbett D.S."/>
            <person name="Martin F."/>
        </authorList>
    </citation>
    <scope>NUCLEOTIDE SEQUENCE [LARGE SCALE GENOMIC DNA]</scope>
    <source>
        <strain evidence="9 10">FD-317 M1</strain>
    </source>
</reference>
<feature type="region of interest" description="Disordered" evidence="7">
    <location>
        <begin position="369"/>
        <end position="388"/>
    </location>
</feature>
<protein>
    <recommendedName>
        <fullName evidence="2">pyridoxal kinase</fullName>
        <ecNumber evidence="2">2.7.1.35</ecNumber>
    </recommendedName>
</protein>
<evidence type="ECO:0000256" key="3">
    <source>
        <dbReference type="ARBA" id="ARBA00022679"/>
    </source>
</evidence>
<dbReference type="Pfam" id="PF08543">
    <property type="entry name" value="Phos_pyr_kin"/>
    <property type="match status" value="1"/>
</dbReference>
<dbReference type="GO" id="GO:0005524">
    <property type="term" value="F:ATP binding"/>
    <property type="evidence" value="ECO:0007669"/>
    <property type="project" value="UniProtKB-KW"/>
</dbReference>
<comment type="similarity">
    <text evidence="1">Belongs to the pyridoxine kinase family.</text>
</comment>
<dbReference type="EC" id="2.7.1.35" evidence="2"/>
<evidence type="ECO:0000313" key="10">
    <source>
        <dbReference type="Proteomes" id="UP000053593"/>
    </source>
</evidence>
<keyword evidence="6" id="KW-0067">ATP-binding</keyword>
<dbReference type="SUPFAM" id="SSF53613">
    <property type="entry name" value="Ribokinase-like"/>
    <property type="match status" value="1"/>
</dbReference>
<evidence type="ECO:0000256" key="6">
    <source>
        <dbReference type="ARBA" id="ARBA00022840"/>
    </source>
</evidence>
<evidence type="ECO:0000256" key="2">
    <source>
        <dbReference type="ARBA" id="ARBA00012104"/>
    </source>
</evidence>
<evidence type="ECO:0000313" key="9">
    <source>
        <dbReference type="EMBL" id="KIK57034.1"/>
    </source>
</evidence>
<feature type="domain" description="Pyridoxamine kinase/Phosphomethylpyrimidine kinase" evidence="8">
    <location>
        <begin position="81"/>
        <end position="178"/>
    </location>
</feature>
<accession>A0A0D0C3T4</accession>
<dbReference type="Proteomes" id="UP000053593">
    <property type="component" value="Unassembled WGS sequence"/>
</dbReference>